<reference evidence="1" key="1">
    <citation type="submission" date="2021-06" db="EMBL/GenBank/DDBJ databases">
        <authorList>
            <person name="Kallberg Y."/>
            <person name="Tangrot J."/>
            <person name="Rosling A."/>
        </authorList>
    </citation>
    <scope>NUCLEOTIDE SEQUENCE</scope>
    <source>
        <strain evidence="1">MA461A</strain>
    </source>
</reference>
<name>A0ACA9QXK4_9GLOM</name>
<accession>A0ACA9QXK4</accession>
<sequence length="184" mass="21279">MIQTTQNISATPITQTQIIKEIVIPYSSLANASAQKQAEEQEDLMNQIQQLKQNLSNEDKCVKHLKNQVKNRHKSVKKGNDLIKEQQIVIKYNKPSFLQKHSDLLDCIHKSIEFRTADKKRRREVMKVKTGNNLADDLRKHYNEYISRTTVNNYLLLSWSNLIAAKAHHHPAYIAVSNVFQTDT</sequence>
<evidence type="ECO:0000313" key="2">
    <source>
        <dbReference type="Proteomes" id="UP000789920"/>
    </source>
</evidence>
<evidence type="ECO:0000313" key="1">
    <source>
        <dbReference type="EMBL" id="CAG8768228.1"/>
    </source>
</evidence>
<organism evidence="1 2">
    <name type="scientific">Racocetra persica</name>
    <dbReference type="NCBI Taxonomy" id="160502"/>
    <lineage>
        <taxon>Eukaryota</taxon>
        <taxon>Fungi</taxon>
        <taxon>Fungi incertae sedis</taxon>
        <taxon>Mucoromycota</taxon>
        <taxon>Glomeromycotina</taxon>
        <taxon>Glomeromycetes</taxon>
        <taxon>Diversisporales</taxon>
        <taxon>Gigasporaceae</taxon>
        <taxon>Racocetra</taxon>
    </lineage>
</organism>
<keyword evidence="2" id="KW-1185">Reference proteome</keyword>
<proteinExistence type="predicted"/>
<dbReference type="Proteomes" id="UP000789920">
    <property type="component" value="Unassembled WGS sequence"/>
</dbReference>
<gene>
    <name evidence="1" type="ORF">RPERSI_LOCUS16075</name>
</gene>
<dbReference type="EMBL" id="CAJVQC010039310">
    <property type="protein sequence ID" value="CAG8768228.1"/>
    <property type="molecule type" value="Genomic_DNA"/>
</dbReference>
<protein>
    <submittedName>
        <fullName evidence="1">30711_t:CDS:1</fullName>
    </submittedName>
</protein>
<comment type="caution">
    <text evidence="1">The sequence shown here is derived from an EMBL/GenBank/DDBJ whole genome shotgun (WGS) entry which is preliminary data.</text>
</comment>
<feature type="non-terminal residue" evidence="1">
    <location>
        <position position="184"/>
    </location>
</feature>